<evidence type="ECO:0000256" key="6">
    <source>
        <dbReference type="ARBA" id="ARBA00023004"/>
    </source>
</evidence>
<dbReference type="OrthoDB" id="9804975at2"/>
<evidence type="ECO:0000256" key="7">
    <source>
        <dbReference type="ARBA" id="ARBA00037230"/>
    </source>
</evidence>
<evidence type="ECO:0000256" key="9">
    <source>
        <dbReference type="RuleBase" id="RU364112"/>
    </source>
</evidence>
<keyword evidence="2 9" id="KW-0349">Heme</keyword>
<dbReference type="Gene3D" id="1.10.8.640">
    <property type="entry name" value="Cytochrome C biogenesis protein"/>
    <property type="match status" value="1"/>
</dbReference>
<feature type="transmembrane region" description="Helical" evidence="9">
    <location>
        <begin position="101"/>
        <end position="119"/>
    </location>
</feature>
<dbReference type="GO" id="GO:0017004">
    <property type="term" value="P:cytochrome complex assembly"/>
    <property type="evidence" value="ECO:0007669"/>
    <property type="project" value="UniProtKB-KW"/>
</dbReference>
<comment type="function">
    <text evidence="7">Required for the biogenesis of c-type cytochromes. Possible subunit of a heme lyase.</text>
</comment>
<sequence>MVSAFLLSTALLSPALAVEPSEKLADPKLEARARAIASELRCLVCQNQSIDDSDAPLAKDLRVIVRERLKDGASDAEVRDYVVARYGDFVLLRPPVKRETLLLWAAPALALIGGVWAIFTAMRRNRRSGAAALTAEERAQLRALGVEPPPSRRDAGEGNGKGDAQPS</sequence>
<evidence type="ECO:0000256" key="2">
    <source>
        <dbReference type="ARBA" id="ARBA00022617"/>
    </source>
</evidence>
<dbReference type="PANTHER" id="PTHR47870:SF1">
    <property type="entry name" value="CYTOCHROME C-TYPE BIOGENESIS PROTEIN CCMH"/>
    <property type="match status" value="1"/>
</dbReference>
<gene>
    <name evidence="12" type="ORF">C5689_00920</name>
</gene>
<dbReference type="EMBL" id="PUIV01000001">
    <property type="protein sequence ID" value="PWB95933.1"/>
    <property type="molecule type" value="Genomic_DNA"/>
</dbReference>
<dbReference type="InterPro" id="IPR005616">
    <property type="entry name" value="CcmH/CycL/Ccl2/NrfF_N"/>
</dbReference>
<evidence type="ECO:0000256" key="4">
    <source>
        <dbReference type="ARBA" id="ARBA00022729"/>
    </source>
</evidence>
<feature type="domain" description="CcmH/CycL/Ccl2/NrfF N-terminal" evidence="11">
    <location>
        <begin position="6"/>
        <end position="144"/>
    </location>
</feature>
<evidence type="ECO:0000259" key="11">
    <source>
        <dbReference type="Pfam" id="PF03918"/>
    </source>
</evidence>
<evidence type="ECO:0000313" key="12">
    <source>
        <dbReference type="EMBL" id="PWB95933.1"/>
    </source>
</evidence>
<feature type="chain" id="PRO_5015370929" description="Cytochrome c-type biogenesis protein" evidence="9">
    <location>
        <begin position="18"/>
        <end position="167"/>
    </location>
</feature>
<reference evidence="12 13" key="1">
    <citation type="journal article" date="2018" name="Appl. Microbiol. Biotechnol.">
        <title>Co-cultivation of the strictly anaerobic methanogen Methanosarcina barkeri with aerobic methanotrophs in an oxygen-limited membrane bioreactor.</title>
        <authorList>
            <person name="In 't Zandt M.H."/>
            <person name="van den Bosch T.J.M."/>
            <person name="Rijkers R."/>
            <person name="van Kessel M.A.H.J."/>
            <person name="Jetten M.S.M."/>
            <person name="Welte C.U."/>
        </authorList>
    </citation>
    <scope>NUCLEOTIDE SEQUENCE [LARGE SCALE GENOMIC DNA]</scope>
    <source>
        <strain evidence="12 13">DSM 17706</strain>
    </source>
</reference>
<name>A0A2U1SWI4_METSR</name>
<keyword evidence="3 9" id="KW-0479">Metal-binding</keyword>
<keyword evidence="4 9" id="KW-0732">Signal</keyword>
<dbReference type="Pfam" id="PF03918">
    <property type="entry name" value="CcmH"/>
    <property type="match status" value="1"/>
</dbReference>
<accession>A0A2U1SWI4</accession>
<evidence type="ECO:0000256" key="3">
    <source>
        <dbReference type="ARBA" id="ARBA00022723"/>
    </source>
</evidence>
<evidence type="ECO:0000256" key="5">
    <source>
        <dbReference type="ARBA" id="ARBA00022748"/>
    </source>
</evidence>
<keyword evidence="6 9" id="KW-0408">Iron</keyword>
<proteinExistence type="inferred from homology"/>
<dbReference type="InterPro" id="IPR051263">
    <property type="entry name" value="C-type_cytochrome_biogenesis"/>
</dbReference>
<evidence type="ECO:0000256" key="8">
    <source>
        <dbReference type="ARBA" id="ARBA00060491"/>
    </source>
</evidence>
<dbReference type="FunFam" id="1.10.8.640:FF:000001">
    <property type="entry name" value="Cytochrome c-type biogenesis protein"/>
    <property type="match status" value="1"/>
</dbReference>
<dbReference type="CDD" id="cd16378">
    <property type="entry name" value="CcmH_N"/>
    <property type="match status" value="1"/>
</dbReference>
<evidence type="ECO:0000313" key="13">
    <source>
        <dbReference type="Proteomes" id="UP000245137"/>
    </source>
</evidence>
<keyword evidence="9" id="KW-1133">Transmembrane helix</keyword>
<keyword evidence="9" id="KW-0812">Transmembrane</keyword>
<dbReference type="GO" id="GO:0046872">
    <property type="term" value="F:metal ion binding"/>
    <property type="evidence" value="ECO:0007669"/>
    <property type="project" value="UniProtKB-KW"/>
</dbReference>
<comment type="subcellular location">
    <subcellularLocation>
        <location evidence="8">Membrane</location>
        <topology evidence="8">Single-pass membrane protein</topology>
        <orientation evidence="8">Periplasmic side</orientation>
    </subcellularLocation>
</comment>
<comment type="caution">
    <text evidence="12">The sequence shown here is derived from an EMBL/GenBank/DDBJ whole genome shotgun (WGS) entry which is preliminary data.</text>
</comment>
<keyword evidence="13" id="KW-1185">Reference proteome</keyword>
<dbReference type="InterPro" id="IPR038297">
    <property type="entry name" value="CcmH/CycL/NrfF/Ccl2_sf"/>
</dbReference>
<evidence type="ECO:0000256" key="10">
    <source>
        <dbReference type="SAM" id="MobiDB-lite"/>
    </source>
</evidence>
<protein>
    <recommendedName>
        <fullName evidence="9">Cytochrome c-type biogenesis protein</fullName>
    </recommendedName>
</protein>
<evidence type="ECO:0000256" key="1">
    <source>
        <dbReference type="ARBA" id="ARBA00010342"/>
    </source>
</evidence>
<feature type="region of interest" description="Disordered" evidence="10">
    <location>
        <begin position="141"/>
        <end position="167"/>
    </location>
</feature>
<feature type="signal peptide" evidence="9">
    <location>
        <begin position="1"/>
        <end position="17"/>
    </location>
</feature>
<dbReference type="AlphaFoldDB" id="A0A2U1SWI4"/>
<organism evidence="12 13">
    <name type="scientific">Methylosinus sporium</name>
    <dbReference type="NCBI Taxonomy" id="428"/>
    <lineage>
        <taxon>Bacteria</taxon>
        <taxon>Pseudomonadati</taxon>
        <taxon>Pseudomonadota</taxon>
        <taxon>Alphaproteobacteria</taxon>
        <taxon>Hyphomicrobiales</taxon>
        <taxon>Methylocystaceae</taxon>
        <taxon>Methylosinus</taxon>
    </lineage>
</organism>
<keyword evidence="9" id="KW-0472">Membrane</keyword>
<dbReference type="PANTHER" id="PTHR47870">
    <property type="entry name" value="CYTOCHROME C-TYPE BIOGENESIS PROTEIN CCMH"/>
    <property type="match status" value="1"/>
</dbReference>
<keyword evidence="5" id="KW-0201">Cytochrome c-type biogenesis</keyword>
<dbReference type="GO" id="GO:0005886">
    <property type="term" value="C:plasma membrane"/>
    <property type="evidence" value="ECO:0007669"/>
    <property type="project" value="TreeGrafter"/>
</dbReference>
<comment type="similarity">
    <text evidence="1 9">Belongs to the CcmH/CycL/Ccl2/NrfF family.</text>
</comment>
<dbReference type="Proteomes" id="UP000245137">
    <property type="component" value="Unassembled WGS sequence"/>
</dbReference>